<evidence type="ECO:0000313" key="10">
    <source>
        <dbReference type="Proteomes" id="UP001159363"/>
    </source>
</evidence>
<name>A0ABQ9IIJ5_9NEOP</name>
<dbReference type="EMBL" id="JARBHB010000001">
    <property type="protein sequence ID" value="KAJ8896476.1"/>
    <property type="molecule type" value="Genomic_DNA"/>
</dbReference>
<evidence type="ECO:0000256" key="3">
    <source>
        <dbReference type="ARBA" id="ARBA00022448"/>
    </source>
</evidence>
<keyword evidence="5" id="KW-0653">Protein transport</keyword>
<organism evidence="9 10">
    <name type="scientific">Dryococelus australis</name>
    <dbReference type="NCBI Taxonomy" id="614101"/>
    <lineage>
        <taxon>Eukaryota</taxon>
        <taxon>Metazoa</taxon>
        <taxon>Ecdysozoa</taxon>
        <taxon>Arthropoda</taxon>
        <taxon>Hexapoda</taxon>
        <taxon>Insecta</taxon>
        <taxon>Pterygota</taxon>
        <taxon>Neoptera</taxon>
        <taxon>Polyneoptera</taxon>
        <taxon>Phasmatodea</taxon>
        <taxon>Verophasmatodea</taxon>
        <taxon>Anareolatae</taxon>
        <taxon>Phasmatidae</taxon>
        <taxon>Eurycanthinae</taxon>
        <taxon>Dryococelus</taxon>
    </lineage>
</organism>
<dbReference type="InterPro" id="IPR005341">
    <property type="entry name" value="Tim16"/>
</dbReference>
<reference evidence="9 10" key="1">
    <citation type="submission" date="2023-02" db="EMBL/GenBank/DDBJ databases">
        <title>LHISI_Scaffold_Assembly.</title>
        <authorList>
            <person name="Stuart O.P."/>
            <person name="Cleave R."/>
            <person name="Magrath M.J.L."/>
            <person name="Mikheyev A.S."/>
        </authorList>
    </citation>
    <scope>NUCLEOTIDE SEQUENCE [LARGE SCALE GENOMIC DNA]</scope>
    <source>
        <strain evidence="9">Daus_M_001</strain>
        <tissue evidence="9">Leg muscle</tissue>
    </source>
</reference>
<gene>
    <name evidence="9" type="ORF">PR048_001820</name>
</gene>
<evidence type="ECO:0008006" key="11">
    <source>
        <dbReference type="Google" id="ProtNLM"/>
    </source>
</evidence>
<evidence type="ECO:0000256" key="6">
    <source>
        <dbReference type="ARBA" id="ARBA00023010"/>
    </source>
</evidence>
<keyword evidence="7" id="KW-0496">Mitochondrion</keyword>
<accession>A0ABQ9IIJ5</accession>
<evidence type="ECO:0000256" key="7">
    <source>
        <dbReference type="ARBA" id="ARBA00023128"/>
    </source>
</evidence>
<evidence type="ECO:0000256" key="5">
    <source>
        <dbReference type="ARBA" id="ARBA00022927"/>
    </source>
</evidence>
<comment type="similarity">
    <text evidence="2">Belongs to the TIM16/PAM16 family.</text>
</comment>
<comment type="subcellular location">
    <subcellularLocation>
        <location evidence="1">Mitochondrion inner membrane</location>
        <topology evidence="1">Peripheral membrane protein</topology>
    </subcellularLocation>
</comment>
<keyword evidence="10" id="KW-1185">Reference proteome</keyword>
<keyword evidence="3" id="KW-0813">Transport</keyword>
<dbReference type="Gene3D" id="1.10.287.110">
    <property type="entry name" value="DnaJ domain"/>
    <property type="match status" value="1"/>
</dbReference>
<keyword evidence="4" id="KW-0999">Mitochondrion inner membrane</keyword>
<keyword evidence="8" id="KW-0472">Membrane</keyword>
<keyword evidence="6" id="KW-0811">Translocation</keyword>
<proteinExistence type="inferred from homology"/>
<dbReference type="InterPro" id="IPR036869">
    <property type="entry name" value="J_dom_sf"/>
</dbReference>
<evidence type="ECO:0000256" key="4">
    <source>
        <dbReference type="ARBA" id="ARBA00022792"/>
    </source>
</evidence>
<evidence type="ECO:0000256" key="1">
    <source>
        <dbReference type="ARBA" id="ARBA00004637"/>
    </source>
</evidence>
<dbReference type="Pfam" id="PF03656">
    <property type="entry name" value="Pam16"/>
    <property type="match status" value="1"/>
</dbReference>
<sequence length="137" mass="15013">MLLEDSGGCMAKYIAQIIVMGAQVVGRAFARALRQEFAASEQAARQAGGGAQGADRAAENARSGITVEEAHKILNVESLDAEKIKERYEYLFNINDKSKGGSFYLQSKVYRAKERLDEELKIADKSSNDKPPPSEQT</sequence>
<dbReference type="PANTHER" id="PTHR12388">
    <property type="entry name" value="MITOCHONDRIA ASSOCIATED GRANULOCYTE MACROPHAGE CSF SIGNALING MOLECULE"/>
    <property type="match status" value="1"/>
</dbReference>
<dbReference type="Proteomes" id="UP001159363">
    <property type="component" value="Chromosome 1"/>
</dbReference>
<evidence type="ECO:0000256" key="8">
    <source>
        <dbReference type="ARBA" id="ARBA00023136"/>
    </source>
</evidence>
<dbReference type="PANTHER" id="PTHR12388:SF0">
    <property type="entry name" value="MITOCHONDRIAL IMPORT INNER MEMBRANE TRANSLOCASE SUBUNIT TIM16"/>
    <property type="match status" value="1"/>
</dbReference>
<comment type="caution">
    <text evidence="9">The sequence shown here is derived from an EMBL/GenBank/DDBJ whole genome shotgun (WGS) entry which is preliminary data.</text>
</comment>
<protein>
    <recommendedName>
        <fullName evidence="11">Mitochondrial import inner membrane translocase subunit Tim16</fullName>
    </recommendedName>
</protein>
<evidence type="ECO:0000256" key="2">
    <source>
        <dbReference type="ARBA" id="ARBA00008817"/>
    </source>
</evidence>
<evidence type="ECO:0000313" key="9">
    <source>
        <dbReference type="EMBL" id="KAJ8896476.1"/>
    </source>
</evidence>